<keyword evidence="7" id="KW-0479">Metal-binding</keyword>
<dbReference type="GO" id="GO:0016020">
    <property type="term" value="C:membrane"/>
    <property type="evidence" value="ECO:0007669"/>
    <property type="project" value="UniProtKB-SubCell"/>
</dbReference>
<feature type="transmembrane region" description="Helical" evidence="15">
    <location>
        <begin position="20"/>
        <end position="45"/>
    </location>
</feature>
<comment type="pathway">
    <text evidence="3">Protein modification; protein ubiquitination.</text>
</comment>
<dbReference type="SMART" id="SM00184">
    <property type="entry name" value="RING"/>
    <property type="match status" value="1"/>
</dbReference>
<accession>A0AAN9LJF3</accession>
<evidence type="ECO:0000256" key="9">
    <source>
        <dbReference type="ARBA" id="ARBA00022786"/>
    </source>
</evidence>
<evidence type="ECO:0000256" key="12">
    <source>
        <dbReference type="ARBA" id="ARBA00023136"/>
    </source>
</evidence>
<sequence length="297" mass="33633">MLSMDDKEPKPIMDSYITPLVISTAGIICSTLAIAVYHCILLRYVSRRQRTQQMNNNANRTHEKNGGVQQEILNKIPIFSISAQTTLDVLHLDHNECSICLGLFEDKDEVRLLPACNHCFHRLCIDAWFIDHANCPVCRSPITCDCELALPVVSQNVTSQQGVLQVPLNIPSDHHHHHHHPLINHDVSGSISRFQRPRPVLLHSFSLSSHMRKKPLALNMGLKRSLSLDQSSSYIAITIQRNEGEAPTSSTKRIMMSEYNSRSGSLRHVDLMPWVLTRSFSQFRNTATERYNGILPN</sequence>
<evidence type="ECO:0000256" key="6">
    <source>
        <dbReference type="ARBA" id="ARBA00022692"/>
    </source>
</evidence>
<comment type="catalytic activity">
    <reaction evidence="1">
        <text>S-ubiquitinyl-[E2 ubiquitin-conjugating enzyme]-L-cysteine + [acceptor protein]-L-lysine = [E2 ubiquitin-conjugating enzyme]-L-cysteine + N(6)-ubiquitinyl-[acceptor protein]-L-lysine.</text>
        <dbReference type="EC" id="2.3.2.27"/>
    </reaction>
</comment>
<comment type="similarity">
    <text evidence="13">Belongs to the RING-type zinc finger family. ATL subfamily.</text>
</comment>
<evidence type="ECO:0000256" key="4">
    <source>
        <dbReference type="ARBA" id="ARBA00012483"/>
    </source>
</evidence>
<dbReference type="InterPro" id="IPR013083">
    <property type="entry name" value="Znf_RING/FYVE/PHD"/>
</dbReference>
<dbReference type="PROSITE" id="PS50089">
    <property type="entry name" value="ZF_RING_2"/>
    <property type="match status" value="1"/>
</dbReference>
<evidence type="ECO:0000256" key="5">
    <source>
        <dbReference type="ARBA" id="ARBA00022679"/>
    </source>
</evidence>
<dbReference type="PANTHER" id="PTHR46913">
    <property type="entry name" value="RING-H2 FINGER PROTEIN ATL16"/>
    <property type="match status" value="1"/>
</dbReference>
<feature type="domain" description="RING-type" evidence="16">
    <location>
        <begin position="97"/>
        <end position="139"/>
    </location>
</feature>
<keyword evidence="18" id="KW-1185">Reference proteome</keyword>
<keyword evidence="9" id="KW-0833">Ubl conjugation pathway</keyword>
<keyword evidence="12 15" id="KW-0472">Membrane</keyword>
<dbReference type="GO" id="GO:0061630">
    <property type="term" value="F:ubiquitin protein ligase activity"/>
    <property type="evidence" value="ECO:0007669"/>
    <property type="project" value="UniProtKB-EC"/>
</dbReference>
<evidence type="ECO:0000256" key="1">
    <source>
        <dbReference type="ARBA" id="ARBA00000900"/>
    </source>
</evidence>
<dbReference type="InterPro" id="IPR001841">
    <property type="entry name" value="Znf_RING"/>
</dbReference>
<dbReference type="Gene3D" id="3.30.40.10">
    <property type="entry name" value="Zinc/RING finger domain, C3HC4 (zinc finger)"/>
    <property type="match status" value="1"/>
</dbReference>
<dbReference type="CDD" id="cd16461">
    <property type="entry name" value="RING-H2_EL5-like"/>
    <property type="match status" value="1"/>
</dbReference>
<keyword evidence="11 15" id="KW-1133">Transmembrane helix</keyword>
<protein>
    <recommendedName>
        <fullName evidence="4">RING-type E3 ubiquitin transferase</fullName>
        <ecNumber evidence="4">2.3.2.27</ecNumber>
    </recommendedName>
</protein>
<evidence type="ECO:0000313" key="18">
    <source>
        <dbReference type="Proteomes" id="UP001367508"/>
    </source>
</evidence>
<dbReference type="PANTHER" id="PTHR46913:SF1">
    <property type="entry name" value="RING-H2 FINGER PROTEIN ATL16"/>
    <property type="match status" value="1"/>
</dbReference>
<dbReference type="SUPFAM" id="SSF57850">
    <property type="entry name" value="RING/U-box"/>
    <property type="match status" value="1"/>
</dbReference>
<dbReference type="GO" id="GO:0008270">
    <property type="term" value="F:zinc ion binding"/>
    <property type="evidence" value="ECO:0007669"/>
    <property type="project" value="UniProtKB-KW"/>
</dbReference>
<evidence type="ECO:0000256" key="8">
    <source>
        <dbReference type="ARBA" id="ARBA00022771"/>
    </source>
</evidence>
<organism evidence="17 18">
    <name type="scientific">Canavalia gladiata</name>
    <name type="common">Sword bean</name>
    <name type="synonym">Dolichos gladiatus</name>
    <dbReference type="NCBI Taxonomy" id="3824"/>
    <lineage>
        <taxon>Eukaryota</taxon>
        <taxon>Viridiplantae</taxon>
        <taxon>Streptophyta</taxon>
        <taxon>Embryophyta</taxon>
        <taxon>Tracheophyta</taxon>
        <taxon>Spermatophyta</taxon>
        <taxon>Magnoliopsida</taxon>
        <taxon>eudicotyledons</taxon>
        <taxon>Gunneridae</taxon>
        <taxon>Pentapetalae</taxon>
        <taxon>rosids</taxon>
        <taxon>fabids</taxon>
        <taxon>Fabales</taxon>
        <taxon>Fabaceae</taxon>
        <taxon>Papilionoideae</taxon>
        <taxon>50 kb inversion clade</taxon>
        <taxon>NPAAA clade</taxon>
        <taxon>indigoferoid/millettioid clade</taxon>
        <taxon>Phaseoleae</taxon>
        <taxon>Canavalia</taxon>
    </lineage>
</organism>
<name>A0AAN9LJF3_CANGL</name>
<evidence type="ECO:0000256" key="15">
    <source>
        <dbReference type="SAM" id="Phobius"/>
    </source>
</evidence>
<proteinExistence type="inferred from homology"/>
<dbReference type="EC" id="2.3.2.27" evidence="4"/>
<keyword evidence="8 14" id="KW-0863">Zinc-finger</keyword>
<evidence type="ECO:0000313" key="17">
    <source>
        <dbReference type="EMBL" id="KAK7337150.1"/>
    </source>
</evidence>
<comment type="caution">
    <text evidence="17">The sequence shown here is derived from an EMBL/GenBank/DDBJ whole genome shotgun (WGS) entry which is preliminary data.</text>
</comment>
<evidence type="ECO:0000256" key="7">
    <source>
        <dbReference type="ARBA" id="ARBA00022723"/>
    </source>
</evidence>
<keyword evidence="10" id="KW-0862">Zinc</keyword>
<reference evidence="17 18" key="1">
    <citation type="submission" date="2024-01" db="EMBL/GenBank/DDBJ databases">
        <title>The genomes of 5 underutilized Papilionoideae crops provide insights into root nodulation and disease resistanc.</title>
        <authorList>
            <person name="Jiang F."/>
        </authorList>
    </citation>
    <scope>NUCLEOTIDE SEQUENCE [LARGE SCALE GENOMIC DNA]</scope>
    <source>
        <strain evidence="17">LVBAO_FW01</strain>
        <tissue evidence="17">Leaves</tissue>
    </source>
</reference>
<evidence type="ECO:0000256" key="2">
    <source>
        <dbReference type="ARBA" id="ARBA00004167"/>
    </source>
</evidence>
<evidence type="ECO:0000259" key="16">
    <source>
        <dbReference type="PROSITE" id="PS50089"/>
    </source>
</evidence>
<evidence type="ECO:0000256" key="14">
    <source>
        <dbReference type="PROSITE-ProRule" id="PRU00175"/>
    </source>
</evidence>
<dbReference type="GO" id="GO:0016567">
    <property type="term" value="P:protein ubiquitination"/>
    <property type="evidence" value="ECO:0007669"/>
    <property type="project" value="InterPro"/>
</dbReference>
<evidence type="ECO:0000256" key="3">
    <source>
        <dbReference type="ARBA" id="ARBA00004906"/>
    </source>
</evidence>
<keyword evidence="5" id="KW-0808">Transferase</keyword>
<dbReference type="Pfam" id="PF13639">
    <property type="entry name" value="zf-RING_2"/>
    <property type="match status" value="1"/>
</dbReference>
<dbReference type="AlphaFoldDB" id="A0AAN9LJF3"/>
<evidence type="ECO:0000256" key="10">
    <source>
        <dbReference type="ARBA" id="ARBA00022833"/>
    </source>
</evidence>
<dbReference type="InterPro" id="IPR044600">
    <property type="entry name" value="ATL1/ATL16-like"/>
</dbReference>
<evidence type="ECO:0000256" key="13">
    <source>
        <dbReference type="ARBA" id="ARBA00024209"/>
    </source>
</evidence>
<comment type="subcellular location">
    <subcellularLocation>
        <location evidence="2">Membrane</location>
        <topology evidence="2">Single-pass membrane protein</topology>
    </subcellularLocation>
</comment>
<evidence type="ECO:0000256" key="11">
    <source>
        <dbReference type="ARBA" id="ARBA00022989"/>
    </source>
</evidence>
<keyword evidence="6 15" id="KW-0812">Transmembrane</keyword>
<gene>
    <name evidence="17" type="ORF">VNO77_17711</name>
</gene>
<dbReference type="EMBL" id="JAYMYQ010000004">
    <property type="protein sequence ID" value="KAK7337150.1"/>
    <property type="molecule type" value="Genomic_DNA"/>
</dbReference>
<dbReference type="Proteomes" id="UP001367508">
    <property type="component" value="Unassembled WGS sequence"/>
</dbReference>